<dbReference type="PROSITE" id="PS01349">
    <property type="entry name" value="NODA"/>
    <property type="match status" value="1"/>
</dbReference>
<proteinExistence type="inferred from homology"/>
<reference evidence="6 7" key="1">
    <citation type="submission" date="2022-06" db="EMBL/GenBank/DDBJ databases">
        <title>Genomic Encyclopedia of Type Strains, Phase I: the one thousand microbial genomes (KMG-I) project.</title>
        <authorList>
            <person name="Kyrpides N."/>
        </authorList>
    </citation>
    <scope>NUCLEOTIDE SEQUENCE [LARGE SCALE GENOMIC DNA]</scope>
    <source>
        <strain evidence="6 7">DSM 43889</strain>
    </source>
</reference>
<organism evidence="6 7">
    <name type="scientific">Actinoalloteichus caeruleus DSM 43889</name>
    <dbReference type="NCBI Taxonomy" id="1120930"/>
    <lineage>
        <taxon>Bacteria</taxon>
        <taxon>Bacillati</taxon>
        <taxon>Actinomycetota</taxon>
        <taxon>Actinomycetes</taxon>
        <taxon>Pseudonocardiales</taxon>
        <taxon>Pseudonocardiaceae</taxon>
        <taxon>Actinoalloteichus</taxon>
        <taxon>Actinoalloteichus cyanogriseus</taxon>
    </lineage>
</organism>
<sequence>MSVEEPHWFHRWEGELAPLDHLRIAELLSAAFASTSHHFRDARSWAGARPELRLGARVGEAVVAHAAVLRRFVRVGETDQLVAEVGLVAVHPDAQGNGLGAQLLARVEDRLRLLGVPFGLLNTDRTTATFYARSGWSVLTGVASRWADPDYPWRHADLRDPLLVLPVAAPLTRWPGGDVVDRNGGVL</sequence>
<evidence type="ECO:0000256" key="2">
    <source>
        <dbReference type="ARBA" id="ARBA00014632"/>
    </source>
</evidence>
<dbReference type="CDD" id="cd04301">
    <property type="entry name" value="NAT_SF"/>
    <property type="match status" value="1"/>
</dbReference>
<keyword evidence="4" id="KW-0808">Transferase</keyword>
<dbReference type="InterPro" id="IPR003484">
    <property type="entry name" value="NodA"/>
</dbReference>
<dbReference type="PROSITE" id="PS51186">
    <property type="entry name" value="GNAT"/>
    <property type="match status" value="1"/>
</dbReference>
<feature type="domain" description="N-acetyltransferase" evidence="5">
    <location>
        <begin position="11"/>
        <end position="163"/>
    </location>
</feature>
<dbReference type="Gene3D" id="3.40.630.30">
    <property type="match status" value="1"/>
</dbReference>
<evidence type="ECO:0000313" key="6">
    <source>
        <dbReference type="EMBL" id="MCP2334600.1"/>
    </source>
</evidence>
<dbReference type="EMBL" id="AUBJ02000001">
    <property type="protein sequence ID" value="MCP2334600.1"/>
    <property type="molecule type" value="Genomic_DNA"/>
</dbReference>
<gene>
    <name evidence="6" type="ORF">G443_004870</name>
</gene>
<dbReference type="Proteomes" id="UP000791080">
    <property type="component" value="Unassembled WGS sequence"/>
</dbReference>
<dbReference type="SUPFAM" id="SSF55729">
    <property type="entry name" value="Acyl-CoA N-acyltransferases (Nat)"/>
    <property type="match status" value="1"/>
</dbReference>
<evidence type="ECO:0000256" key="3">
    <source>
        <dbReference type="ARBA" id="ARBA00022490"/>
    </source>
</evidence>
<comment type="caution">
    <text evidence="6">The sequence shown here is derived from an EMBL/GenBank/DDBJ whole genome shotgun (WGS) entry which is preliminary data.</text>
</comment>
<evidence type="ECO:0000256" key="4">
    <source>
        <dbReference type="ARBA" id="ARBA00022679"/>
    </source>
</evidence>
<dbReference type="Pfam" id="PF02474">
    <property type="entry name" value="NodA"/>
    <property type="match status" value="1"/>
</dbReference>
<dbReference type="InterPro" id="IPR016181">
    <property type="entry name" value="Acyl_CoA_acyltransferase"/>
</dbReference>
<keyword evidence="7" id="KW-1185">Reference proteome</keyword>
<name>A0ABT1JPY5_ACTCY</name>
<keyword evidence="3" id="KW-0963">Cytoplasm</keyword>
<evidence type="ECO:0000313" key="7">
    <source>
        <dbReference type="Proteomes" id="UP000791080"/>
    </source>
</evidence>
<dbReference type="RefSeq" id="WP_051314237.1">
    <property type="nucleotide sequence ID" value="NZ_AUBJ02000001.1"/>
</dbReference>
<dbReference type="InterPro" id="IPR000182">
    <property type="entry name" value="GNAT_dom"/>
</dbReference>
<evidence type="ECO:0000259" key="5">
    <source>
        <dbReference type="PROSITE" id="PS51186"/>
    </source>
</evidence>
<accession>A0ABT1JPY5</accession>
<comment type="similarity">
    <text evidence="1">Belongs to the NodA family.</text>
</comment>
<protein>
    <recommendedName>
        <fullName evidence="2">Nodulation protein A</fullName>
    </recommendedName>
</protein>
<evidence type="ECO:0000256" key="1">
    <source>
        <dbReference type="ARBA" id="ARBA00010227"/>
    </source>
</evidence>
<dbReference type="InterPro" id="IPR020567">
    <property type="entry name" value="Nodulation_prot_NodA_CS"/>
</dbReference>